<dbReference type="InterPro" id="IPR002048">
    <property type="entry name" value="EF_hand_dom"/>
</dbReference>
<evidence type="ECO:0000256" key="1">
    <source>
        <dbReference type="SAM" id="MobiDB-lite"/>
    </source>
</evidence>
<proteinExistence type="predicted"/>
<feature type="domain" description="EF-hand" evidence="2">
    <location>
        <begin position="44"/>
        <end position="72"/>
    </location>
</feature>
<dbReference type="RefSeq" id="WP_004344998.1">
    <property type="nucleotide sequence ID" value="NZ_AMXE01000105.1"/>
</dbReference>
<dbReference type="InterPro" id="IPR011992">
    <property type="entry name" value="EF-hand-dom_pair"/>
</dbReference>
<dbReference type="AlphaFoldDB" id="N6YX40"/>
<name>N6YX40_THAL4</name>
<accession>N6YX40</accession>
<feature type="region of interest" description="Disordered" evidence="1">
    <location>
        <begin position="77"/>
        <end position="98"/>
    </location>
</feature>
<dbReference type="InterPro" id="IPR018247">
    <property type="entry name" value="EF_Hand_1_Ca_BS"/>
</dbReference>
<reference evidence="3 4" key="1">
    <citation type="submission" date="2012-09" db="EMBL/GenBank/DDBJ databases">
        <title>Draft Genome Sequences of 6 Strains from Genus Thauera.</title>
        <authorList>
            <person name="Liu B."/>
            <person name="Shapleigh J.P."/>
            <person name="Frostegard A.H."/>
        </authorList>
    </citation>
    <scope>NUCLEOTIDE SEQUENCE [LARGE SCALE GENOMIC DNA]</scope>
    <source>
        <strain evidence="4">47Lol / DSM 12138</strain>
    </source>
</reference>
<evidence type="ECO:0000259" key="2">
    <source>
        <dbReference type="PROSITE" id="PS50222"/>
    </source>
</evidence>
<dbReference type="OrthoDB" id="8590058at2"/>
<dbReference type="EMBL" id="AMXE01000105">
    <property type="protein sequence ID" value="ENO84499.1"/>
    <property type="molecule type" value="Genomic_DNA"/>
</dbReference>
<dbReference type="STRING" id="1123367.GCA_000621305_02768"/>
<dbReference type="PROSITE" id="PS50222">
    <property type="entry name" value="EF_HAND_2"/>
    <property type="match status" value="1"/>
</dbReference>
<organism evidence="3 4">
    <name type="scientific">Thauera linaloolentis (strain DSM 12138 / JCM 21573 / CCUG 41526 / CIP 105981 / IAM 15112 / NBRC 102519 / 47Lol)</name>
    <dbReference type="NCBI Taxonomy" id="1123367"/>
    <lineage>
        <taxon>Bacteria</taxon>
        <taxon>Pseudomonadati</taxon>
        <taxon>Pseudomonadota</taxon>
        <taxon>Betaproteobacteria</taxon>
        <taxon>Rhodocyclales</taxon>
        <taxon>Zoogloeaceae</taxon>
        <taxon>Thauera</taxon>
    </lineage>
</organism>
<dbReference type="GO" id="GO:0005509">
    <property type="term" value="F:calcium ion binding"/>
    <property type="evidence" value="ECO:0007669"/>
    <property type="project" value="InterPro"/>
</dbReference>
<dbReference type="SMART" id="SM00054">
    <property type="entry name" value="EFh"/>
    <property type="match status" value="2"/>
</dbReference>
<keyword evidence="4" id="KW-1185">Reference proteome</keyword>
<feature type="compositionally biased region" description="Low complexity" evidence="1">
    <location>
        <begin position="154"/>
        <end position="169"/>
    </location>
</feature>
<sequence>MSIGSIGSSSVYSTLCAFQSQSSRTGSSYGATASSTSGTVSASELFSSLDGDGDGSVTEQEFSDALSSLLAQLNEQVGRSGQGPGGMPLPPQGSEDSGFSLEELTAQLEEVGSSDPARASLLSSVIEHFDSADSDADGKVSFKEAMALQDSLPDSQSTAASSSAGTQAQDADQVLARILQLTQAYGASAIQARLPQFSASA</sequence>
<gene>
    <name evidence="3" type="ORF">C666_17230</name>
</gene>
<feature type="region of interest" description="Disordered" evidence="1">
    <location>
        <begin position="148"/>
        <end position="169"/>
    </location>
</feature>
<dbReference type="PROSITE" id="PS00018">
    <property type="entry name" value="EF_HAND_1"/>
    <property type="match status" value="1"/>
</dbReference>
<dbReference type="Gene3D" id="1.10.238.10">
    <property type="entry name" value="EF-hand"/>
    <property type="match status" value="1"/>
</dbReference>
<protein>
    <submittedName>
        <fullName evidence="3">Calcium-binding EF-hand</fullName>
    </submittedName>
</protein>
<evidence type="ECO:0000313" key="3">
    <source>
        <dbReference type="EMBL" id="ENO84499.1"/>
    </source>
</evidence>
<comment type="caution">
    <text evidence="3">The sequence shown here is derived from an EMBL/GenBank/DDBJ whole genome shotgun (WGS) entry which is preliminary data.</text>
</comment>
<evidence type="ECO:0000313" key="4">
    <source>
        <dbReference type="Proteomes" id="UP000013232"/>
    </source>
</evidence>
<dbReference type="eggNOG" id="COG5126">
    <property type="taxonomic scope" value="Bacteria"/>
</dbReference>
<dbReference type="SUPFAM" id="SSF47473">
    <property type="entry name" value="EF-hand"/>
    <property type="match status" value="1"/>
</dbReference>
<dbReference type="Pfam" id="PF13202">
    <property type="entry name" value="EF-hand_5"/>
    <property type="match status" value="2"/>
</dbReference>
<dbReference type="Proteomes" id="UP000013232">
    <property type="component" value="Unassembled WGS sequence"/>
</dbReference>